<evidence type="ECO:0000256" key="1">
    <source>
        <dbReference type="SAM" id="Phobius"/>
    </source>
</evidence>
<keyword evidence="3" id="KW-1185">Reference proteome</keyword>
<organism evidence="2 3">
    <name type="scientific">Aspergillus glaucus CBS 516.65</name>
    <dbReference type="NCBI Taxonomy" id="1160497"/>
    <lineage>
        <taxon>Eukaryota</taxon>
        <taxon>Fungi</taxon>
        <taxon>Dikarya</taxon>
        <taxon>Ascomycota</taxon>
        <taxon>Pezizomycotina</taxon>
        <taxon>Eurotiomycetes</taxon>
        <taxon>Eurotiomycetidae</taxon>
        <taxon>Eurotiales</taxon>
        <taxon>Aspergillaceae</taxon>
        <taxon>Aspergillus</taxon>
        <taxon>Aspergillus subgen. Aspergillus</taxon>
    </lineage>
</organism>
<dbReference type="EMBL" id="KV878893">
    <property type="protein sequence ID" value="OJJ86109.1"/>
    <property type="molecule type" value="Genomic_DNA"/>
</dbReference>
<accession>A0A1L9VQC1</accession>
<dbReference type="RefSeq" id="XP_022402803.1">
    <property type="nucleotide sequence ID" value="XM_022546173.1"/>
</dbReference>
<dbReference type="VEuPathDB" id="FungiDB:ASPGLDRAFT_45141"/>
<dbReference type="AlphaFoldDB" id="A0A1L9VQC1"/>
<protein>
    <submittedName>
        <fullName evidence="2">Uncharacterized protein</fullName>
    </submittedName>
</protein>
<sequence>MVANQQSYKERPNTRIVAYLRVISTPVSIQHETETKRYPIEGMAEVKPRKWIQQRIDSPDPEKDHEIWRLSAGYGVSQFLLDLVFVVTFGGGMGPIILSRRNRSTMSTVYMPSASNSPETSAITRIICTQ</sequence>
<keyword evidence="1" id="KW-1133">Transmembrane helix</keyword>
<evidence type="ECO:0000313" key="3">
    <source>
        <dbReference type="Proteomes" id="UP000184300"/>
    </source>
</evidence>
<keyword evidence="1" id="KW-0812">Transmembrane</keyword>
<keyword evidence="1" id="KW-0472">Membrane</keyword>
<proteinExistence type="predicted"/>
<dbReference type="GeneID" id="34462434"/>
<reference evidence="3" key="1">
    <citation type="journal article" date="2017" name="Genome Biol.">
        <title>Comparative genomics reveals high biological diversity and specific adaptations in the industrially and medically important fungal genus Aspergillus.</title>
        <authorList>
            <person name="de Vries R.P."/>
            <person name="Riley R."/>
            <person name="Wiebenga A."/>
            <person name="Aguilar-Osorio G."/>
            <person name="Amillis S."/>
            <person name="Uchima C.A."/>
            <person name="Anderluh G."/>
            <person name="Asadollahi M."/>
            <person name="Askin M."/>
            <person name="Barry K."/>
            <person name="Battaglia E."/>
            <person name="Bayram O."/>
            <person name="Benocci T."/>
            <person name="Braus-Stromeyer S.A."/>
            <person name="Caldana C."/>
            <person name="Canovas D."/>
            <person name="Cerqueira G.C."/>
            <person name="Chen F."/>
            <person name="Chen W."/>
            <person name="Choi C."/>
            <person name="Clum A."/>
            <person name="Dos Santos R.A."/>
            <person name="Damasio A.R."/>
            <person name="Diallinas G."/>
            <person name="Emri T."/>
            <person name="Fekete E."/>
            <person name="Flipphi M."/>
            <person name="Freyberg S."/>
            <person name="Gallo A."/>
            <person name="Gournas C."/>
            <person name="Habgood R."/>
            <person name="Hainaut M."/>
            <person name="Harispe M.L."/>
            <person name="Henrissat B."/>
            <person name="Hilden K.S."/>
            <person name="Hope R."/>
            <person name="Hossain A."/>
            <person name="Karabika E."/>
            <person name="Karaffa L."/>
            <person name="Karanyi Z."/>
            <person name="Krasevec N."/>
            <person name="Kuo A."/>
            <person name="Kusch H."/>
            <person name="LaButti K."/>
            <person name="Lagendijk E.L."/>
            <person name="Lapidus A."/>
            <person name="Levasseur A."/>
            <person name="Lindquist E."/>
            <person name="Lipzen A."/>
            <person name="Logrieco A.F."/>
            <person name="MacCabe A."/>
            <person name="Maekelae M.R."/>
            <person name="Malavazi I."/>
            <person name="Melin P."/>
            <person name="Meyer V."/>
            <person name="Mielnichuk N."/>
            <person name="Miskei M."/>
            <person name="Molnar A.P."/>
            <person name="Mule G."/>
            <person name="Ngan C.Y."/>
            <person name="Orejas M."/>
            <person name="Orosz E."/>
            <person name="Ouedraogo J.P."/>
            <person name="Overkamp K.M."/>
            <person name="Park H.-S."/>
            <person name="Perrone G."/>
            <person name="Piumi F."/>
            <person name="Punt P.J."/>
            <person name="Ram A.F."/>
            <person name="Ramon A."/>
            <person name="Rauscher S."/>
            <person name="Record E."/>
            <person name="Riano-Pachon D.M."/>
            <person name="Robert V."/>
            <person name="Roehrig J."/>
            <person name="Ruller R."/>
            <person name="Salamov A."/>
            <person name="Salih N.S."/>
            <person name="Samson R.A."/>
            <person name="Sandor E."/>
            <person name="Sanguinetti M."/>
            <person name="Schuetze T."/>
            <person name="Sepcic K."/>
            <person name="Shelest E."/>
            <person name="Sherlock G."/>
            <person name="Sophianopoulou V."/>
            <person name="Squina F.M."/>
            <person name="Sun H."/>
            <person name="Susca A."/>
            <person name="Todd R.B."/>
            <person name="Tsang A."/>
            <person name="Unkles S.E."/>
            <person name="van de Wiele N."/>
            <person name="van Rossen-Uffink D."/>
            <person name="Oliveira J.V."/>
            <person name="Vesth T.C."/>
            <person name="Visser J."/>
            <person name="Yu J.-H."/>
            <person name="Zhou M."/>
            <person name="Andersen M.R."/>
            <person name="Archer D.B."/>
            <person name="Baker S.E."/>
            <person name="Benoit I."/>
            <person name="Brakhage A.A."/>
            <person name="Braus G.H."/>
            <person name="Fischer R."/>
            <person name="Frisvad J.C."/>
            <person name="Goldman G.H."/>
            <person name="Houbraken J."/>
            <person name="Oakley B."/>
            <person name="Pocsi I."/>
            <person name="Scazzocchio C."/>
            <person name="Seiboth B."/>
            <person name="vanKuyk P.A."/>
            <person name="Wortman J."/>
            <person name="Dyer P.S."/>
            <person name="Grigoriev I.V."/>
        </authorList>
    </citation>
    <scope>NUCLEOTIDE SEQUENCE [LARGE SCALE GENOMIC DNA]</scope>
    <source>
        <strain evidence="3">CBS 516.65</strain>
    </source>
</reference>
<name>A0A1L9VQC1_ASPGL</name>
<feature type="transmembrane region" description="Helical" evidence="1">
    <location>
        <begin position="79"/>
        <end position="98"/>
    </location>
</feature>
<gene>
    <name evidence="2" type="ORF">ASPGLDRAFT_45141</name>
</gene>
<evidence type="ECO:0000313" key="2">
    <source>
        <dbReference type="EMBL" id="OJJ86109.1"/>
    </source>
</evidence>
<dbReference type="OrthoDB" id="2821871at2759"/>
<dbReference type="STRING" id="1160497.A0A1L9VQC1"/>
<dbReference type="Proteomes" id="UP000184300">
    <property type="component" value="Unassembled WGS sequence"/>
</dbReference>